<dbReference type="AlphaFoldDB" id="A0A1V6PZ09"/>
<dbReference type="Proteomes" id="UP000191672">
    <property type="component" value="Unassembled WGS sequence"/>
</dbReference>
<feature type="region of interest" description="Disordered" evidence="1">
    <location>
        <begin position="63"/>
        <end position="91"/>
    </location>
</feature>
<organism evidence="2 3">
    <name type="scientific">Penicillium antarcticum</name>
    <dbReference type="NCBI Taxonomy" id="416450"/>
    <lineage>
        <taxon>Eukaryota</taxon>
        <taxon>Fungi</taxon>
        <taxon>Dikarya</taxon>
        <taxon>Ascomycota</taxon>
        <taxon>Pezizomycotina</taxon>
        <taxon>Eurotiomycetes</taxon>
        <taxon>Eurotiomycetidae</taxon>
        <taxon>Eurotiales</taxon>
        <taxon>Aspergillaceae</taxon>
        <taxon>Penicillium</taxon>
    </lineage>
</organism>
<evidence type="ECO:0000313" key="3">
    <source>
        <dbReference type="Proteomes" id="UP000191672"/>
    </source>
</evidence>
<sequence length="251" mass="28874">MSFRPQVKKNIKLSMELNPGPRTQIPTRMNSERAHEEALHAWSSLPNKPAYHEESLAALEGRAPAKAPTMDPPSTIRRTHDGTRERTRERVPERIQEMTQISQTLCHIIRRAITNYNRRDLALPKFLFELRRGNGPVTGIRVEDTHQFVCASHFVWEMCAALAQIGDDPKWTKTFKMWEPQHAEVRALIASCTRKARLSVVVPYPPVDVTIVEHRANLVHGYERKTFQLKGTEFTYSSSLHVVPWEMGLDF</sequence>
<protein>
    <submittedName>
        <fullName evidence="2">Uncharacterized protein</fullName>
    </submittedName>
</protein>
<gene>
    <name evidence="2" type="ORF">PENANT_c023G00818</name>
</gene>
<feature type="compositionally biased region" description="Basic and acidic residues" evidence="1">
    <location>
        <begin position="78"/>
        <end position="91"/>
    </location>
</feature>
<proteinExistence type="predicted"/>
<evidence type="ECO:0000256" key="1">
    <source>
        <dbReference type="SAM" id="MobiDB-lite"/>
    </source>
</evidence>
<accession>A0A1V6PZ09</accession>
<dbReference type="EMBL" id="MDYN01000023">
    <property type="protein sequence ID" value="OQD82175.1"/>
    <property type="molecule type" value="Genomic_DNA"/>
</dbReference>
<keyword evidence="3" id="KW-1185">Reference proteome</keyword>
<reference evidence="3" key="1">
    <citation type="journal article" date="2017" name="Nat. Microbiol.">
        <title>Global analysis of biosynthetic gene clusters reveals vast potential of secondary metabolite production in Penicillium species.</title>
        <authorList>
            <person name="Nielsen J.C."/>
            <person name="Grijseels S."/>
            <person name="Prigent S."/>
            <person name="Ji B."/>
            <person name="Dainat J."/>
            <person name="Nielsen K.F."/>
            <person name="Frisvad J.C."/>
            <person name="Workman M."/>
            <person name="Nielsen J."/>
        </authorList>
    </citation>
    <scope>NUCLEOTIDE SEQUENCE [LARGE SCALE GENOMIC DNA]</scope>
    <source>
        <strain evidence="3">IBT 31811</strain>
    </source>
</reference>
<comment type="caution">
    <text evidence="2">The sequence shown here is derived from an EMBL/GenBank/DDBJ whole genome shotgun (WGS) entry which is preliminary data.</text>
</comment>
<name>A0A1V6PZ09_9EURO</name>
<evidence type="ECO:0000313" key="2">
    <source>
        <dbReference type="EMBL" id="OQD82175.1"/>
    </source>
</evidence>